<proteinExistence type="predicted"/>
<dbReference type="AlphaFoldDB" id="A0A1H2SE20"/>
<evidence type="ECO:0000313" key="2">
    <source>
        <dbReference type="EMBL" id="SDW29748.1"/>
    </source>
</evidence>
<reference evidence="3" key="1">
    <citation type="submission" date="2016-10" db="EMBL/GenBank/DDBJ databases">
        <authorList>
            <person name="Varghese N."/>
            <person name="Submissions S."/>
        </authorList>
    </citation>
    <scope>NUCLEOTIDE SEQUENCE [LARGE SCALE GENOMIC DNA]</scope>
    <source>
        <strain evidence="3">DSM 25030</strain>
    </source>
</reference>
<keyword evidence="1" id="KW-0472">Membrane</keyword>
<keyword evidence="3" id="KW-1185">Reference proteome</keyword>
<dbReference type="EMBL" id="FNMY01000001">
    <property type="protein sequence ID" value="SDW29748.1"/>
    <property type="molecule type" value="Genomic_DNA"/>
</dbReference>
<dbReference type="Pfam" id="PF19578">
    <property type="entry name" value="DUF6090"/>
    <property type="match status" value="1"/>
</dbReference>
<dbReference type="Proteomes" id="UP000199592">
    <property type="component" value="Unassembled WGS sequence"/>
</dbReference>
<evidence type="ECO:0000256" key="1">
    <source>
        <dbReference type="SAM" id="Phobius"/>
    </source>
</evidence>
<gene>
    <name evidence="2" type="ORF">SAMN04487892_1050</name>
</gene>
<evidence type="ECO:0000313" key="3">
    <source>
        <dbReference type="Proteomes" id="UP000199592"/>
    </source>
</evidence>
<keyword evidence="1" id="KW-1133">Transmembrane helix</keyword>
<sequence>MIKFFRSIRQRLLSENKFSKYLLYAVGEIVLVVIGILIALQINNKNQERINRAYELTMLREVKEALDKDIYNLEGGIKNLEELKQSVIVLTTVRNGSTYPQDSLAYHFNNVRQGGIAVAINYSPYESIKSTGLDKISNPELRNSITNLYEVKLKAVEFWVNEFIRRQLYKKNDLVAAIFEKKIIPDTTDGIKVEYIINHELIHTKDQFDDFLIVSGSYIPIAVENISYAIKEMKSQAKEITSELEKN</sequence>
<dbReference type="STRING" id="1073328.SAMN05216294_2404"/>
<dbReference type="InterPro" id="IPR045749">
    <property type="entry name" value="DUF6090"/>
</dbReference>
<dbReference type="RefSeq" id="WP_090296195.1">
    <property type="nucleotide sequence ID" value="NZ_FNKI01000002.1"/>
</dbReference>
<dbReference type="OrthoDB" id="821805at2"/>
<protein>
    <submittedName>
        <fullName evidence="2">Uncharacterized protein</fullName>
    </submittedName>
</protein>
<keyword evidence="1" id="KW-0812">Transmembrane</keyword>
<feature type="transmembrane region" description="Helical" evidence="1">
    <location>
        <begin position="21"/>
        <end position="42"/>
    </location>
</feature>
<accession>A0A1H2SE20</accession>
<organism evidence="2 3">
    <name type="scientific">Flagellimonas zhangzhouensis</name>
    <dbReference type="NCBI Taxonomy" id="1073328"/>
    <lineage>
        <taxon>Bacteria</taxon>
        <taxon>Pseudomonadati</taxon>
        <taxon>Bacteroidota</taxon>
        <taxon>Flavobacteriia</taxon>
        <taxon>Flavobacteriales</taxon>
        <taxon>Flavobacteriaceae</taxon>
        <taxon>Flagellimonas</taxon>
    </lineage>
</organism>
<name>A0A1H2SE20_9FLAO</name>